<evidence type="ECO:0000313" key="4">
    <source>
        <dbReference type="EMBL" id="GJJ10735.1"/>
    </source>
</evidence>
<dbReference type="InterPro" id="IPR015943">
    <property type="entry name" value="WD40/YVTN_repeat-like_dom_sf"/>
</dbReference>
<comment type="caution">
    <text evidence="4">The sequence shown here is derived from an EMBL/GenBank/DDBJ whole genome shotgun (WGS) entry which is preliminary data.</text>
</comment>
<reference evidence="4" key="1">
    <citation type="submission" date="2021-10" db="EMBL/GenBank/DDBJ databases">
        <title>De novo Genome Assembly of Clathrus columnatus (Basidiomycota, Fungi) Using Illumina and Nanopore Sequence Data.</title>
        <authorList>
            <person name="Ogiso-Tanaka E."/>
            <person name="Itagaki H."/>
            <person name="Hosoya T."/>
            <person name="Hosaka K."/>
        </authorList>
    </citation>
    <scope>NUCLEOTIDE SEQUENCE</scope>
    <source>
        <strain evidence="4">MO-923</strain>
    </source>
</reference>
<dbReference type="SUPFAM" id="SSF50998">
    <property type="entry name" value="Quinoprotein alcohol dehydrogenase-like"/>
    <property type="match status" value="1"/>
</dbReference>
<accession>A0AAV5AFL6</accession>
<sequence length="1705" mass="192012">MSFLYKGFLGSAISVGSATQLVLKRGSKNKVAIQKNQTSDPETEPSSRNDIEGGSESLSPTIAEAYVALPPSKALMGESGAGKTTLLNALAERLPTGIITGDRFVDGQPLFFFKFRIHDVIRMCDMESYADAIVGTVGEGLNVEQRKRLTVGVELAARRSVLEVILMMKRLRKLGSKLKKCMSKRKGSHPAERVNDQDVPDESNKPKNTLKPSVINVRSETLDSPLQAARQALEHTHTITGKHLEHENKPGYYGQVGISVVNRLSAFADSVKMLADVITDTQEVDQIILDLFENLDSVYKFIEEATEIKNHPSYERIMTSLAQQTVECAYFIRDYAKKKNFWMRVGRNVIGESIKSRVQSYQDAFDKLLKEFRTRSALHTEITVFQVIELTEYSLGENFDLDHLPYASGAGLSTRKQCLPGTRVEVLDEIIEWINDMDENCPRLFWLAGPAGVGKSAIAHSIALRFKSIRRLGSFFCFDRNQSVDGRREKIFSTIARDLADLDSQIQHELAKVIKNETSLRKTPDLQLEWDKFILEPLRITSQVSTGPILVVIDALDESGDPTSRRELVKILEKETSSLPVNIRFLVTSRPEKDITLTFNKSHIRTKMMNTIPESETNRDILSYFKTTLEGEITDGFFTDAHLGRLVDLSQGLFQWAFLASKFLIGLGNSAGMIATERYENLINAQRIRSINEPLDAMYNQILSSLFDSDDPQAMSRFRSVIGSIIIASEPLSLKSLVALRGENISIPRRETDIKAVIQYMGSLLSGIDDPSLTIRPLHLSFREYLLDERRSGKFWIDPSQHHRYFAFGCLRTMSEGLQFNICNISNSHIRNIDDEGLPDRISSLISSQLSYSSRFWVFHLSSSIFDSLLAEQIDKFLHDCFLLWLEVLSLLKAVSGAAKSMSNLISWCSGKECETLYNFAVEGKRFVQVFGGAIAESAPHIYLSALPFCPQDSVIYKTFIDRFRNILQIVSQPPRGWPLGRRRIDDSTKGIECACFSHGGRYLAVGLREDAIKVLDSETLEIAWIIESPDKDSIRSVEFSTGDKSLVFATRKNIYSFDILTGVMTSEIHAPSLYNVKFSQDGKFAGLFCDGGLLVVKSLETKAEVINMNVKDTDYAASCLGFSKADNGSFVIYRDEDVGVQVWSLGTGAVLRQLRSPPPSLFNPALIEVDTLPPHPPRISSNGEQIIFDLHGNVFVWNIQEESLTTLRGYTKVIGDSTMSPDGDCISIHIPGALILRDTHEDVELRCETTTNTSCKTVFSKDGMRLVAFSFDHLEVFDLDGWRSLARIHRPKSSLRYSLPPMVSPDGRYFLMGTLGNKYYEIWDFELGHPIRTLDHGLGTKFDANFKFSTSGIFSPMSRYFGYVLDKDEQKVKVYDIHSGITKDILFDDQDAKVTSIAFSQDESLLAVLILGIPQGTVHILDIDSSRTIDVLNIPKSMHLAHFPKFKASSTFRYFAYTFADGGFALLNHTQLTLLDLDREPFCAWSFQDTVDFVFSPDEERMLVSRGLKIIHINLTTAECQAVTLQGIPSEPSYTIRRSLFFTSNSEAWLFQGAEYENDQGHGRCCIWDALSGQLLHFICPEYPNVFIRCYTPVNQYLFTSSSLYERIMTLNTKEDEQICFSFNKQHSLRTLPRGSSARLQPDGWVVTQNDELLFWVPQEYHQVLHVPKLKRILGKESIELDLSYFSHGQSWTSCCNMNGSLSL</sequence>
<dbReference type="PROSITE" id="PS50837">
    <property type="entry name" value="NACHT"/>
    <property type="match status" value="1"/>
</dbReference>
<feature type="compositionally biased region" description="Polar residues" evidence="2">
    <location>
        <begin position="34"/>
        <end position="44"/>
    </location>
</feature>
<dbReference type="InterPro" id="IPR027417">
    <property type="entry name" value="P-loop_NTPase"/>
</dbReference>
<dbReference type="SMART" id="SM00382">
    <property type="entry name" value="AAA"/>
    <property type="match status" value="2"/>
</dbReference>
<feature type="region of interest" description="Disordered" evidence="2">
    <location>
        <begin position="32"/>
        <end position="55"/>
    </location>
</feature>
<dbReference type="Gene3D" id="2.130.10.10">
    <property type="entry name" value="YVTN repeat-like/Quinoprotein amine dehydrogenase"/>
    <property type="match status" value="3"/>
</dbReference>
<keyword evidence="1" id="KW-0677">Repeat</keyword>
<evidence type="ECO:0000313" key="5">
    <source>
        <dbReference type="Proteomes" id="UP001050691"/>
    </source>
</evidence>
<dbReference type="SUPFAM" id="SSF52540">
    <property type="entry name" value="P-loop containing nucleoside triphosphate hydrolases"/>
    <property type="match status" value="2"/>
</dbReference>
<dbReference type="PANTHER" id="PTHR10039">
    <property type="entry name" value="AMELOGENIN"/>
    <property type="match status" value="1"/>
</dbReference>
<feature type="domain" description="NACHT" evidence="3">
    <location>
        <begin position="443"/>
        <end position="591"/>
    </location>
</feature>
<feature type="compositionally biased region" description="Polar residues" evidence="2">
    <location>
        <begin position="206"/>
        <end position="216"/>
    </location>
</feature>
<keyword evidence="5" id="KW-1185">Reference proteome</keyword>
<gene>
    <name evidence="4" type="ORF">Clacol_004962</name>
</gene>
<dbReference type="Pfam" id="PF24883">
    <property type="entry name" value="NPHP3_N"/>
    <property type="match status" value="1"/>
</dbReference>
<dbReference type="SUPFAM" id="SSF82171">
    <property type="entry name" value="DPP6 N-terminal domain-like"/>
    <property type="match status" value="1"/>
</dbReference>
<name>A0AAV5AFL6_9AGAM</name>
<dbReference type="Gene3D" id="3.40.50.300">
    <property type="entry name" value="P-loop containing nucleotide triphosphate hydrolases"/>
    <property type="match status" value="2"/>
</dbReference>
<dbReference type="InterPro" id="IPR056884">
    <property type="entry name" value="NPHP3-like_N"/>
</dbReference>
<feature type="compositionally biased region" description="Basic residues" evidence="2">
    <location>
        <begin position="179"/>
        <end position="188"/>
    </location>
</feature>
<dbReference type="InterPro" id="IPR011047">
    <property type="entry name" value="Quinoprotein_ADH-like_sf"/>
</dbReference>
<protein>
    <recommendedName>
        <fullName evidence="3">NACHT domain-containing protein</fullName>
    </recommendedName>
</protein>
<organism evidence="4 5">
    <name type="scientific">Clathrus columnatus</name>
    <dbReference type="NCBI Taxonomy" id="1419009"/>
    <lineage>
        <taxon>Eukaryota</taxon>
        <taxon>Fungi</taxon>
        <taxon>Dikarya</taxon>
        <taxon>Basidiomycota</taxon>
        <taxon>Agaricomycotina</taxon>
        <taxon>Agaricomycetes</taxon>
        <taxon>Phallomycetidae</taxon>
        <taxon>Phallales</taxon>
        <taxon>Clathraceae</taxon>
        <taxon>Clathrus</taxon>
    </lineage>
</organism>
<feature type="region of interest" description="Disordered" evidence="2">
    <location>
        <begin position="179"/>
        <end position="216"/>
    </location>
</feature>
<dbReference type="PANTHER" id="PTHR10039:SF15">
    <property type="entry name" value="NACHT DOMAIN-CONTAINING PROTEIN"/>
    <property type="match status" value="1"/>
</dbReference>
<evidence type="ECO:0000256" key="2">
    <source>
        <dbReference type="SAM" id="MobiDB-lite"/>
    </source>
</evidence>
<dbReference type="InterPro" id="IPR007111">
    <property type="entry name" value="NACHT_NTPase"/>
</dbReference>
<dbReference type="EMBL" id="BPWL01000005">
    <property type="protein sequence ID" value="GJJ10735.1"/>
    <property type="molecule type" value="Genomic_DNA"/>
</dbReference>
<proteinExistence type="predicted"/>
<dbReference type="Proteomes" id="UP001050691">
    <property type="component" value="Unassembled WGS sequence"/>
</dbReference>
<evidence type="ECO:0000256" key="1">
    <source>
        <dbReference type="ARBA" id="ARBA00022737"/>
    </source>
</evidence>
<evidence type="ECO:0000259" key="3">
    <source>
        <dbReference type="PROSITE" id="PS50837"/>
    </source>
</evidence>
<dbReference type="InterPro" id="IPR003593">
    <property type="entry name" value="AAA+_ATPase"/>
</dbReference>